<dbReference type="Proteomes" id="UP000501690">
    <property type="component" value="Linkage Group LG8"/>
</dbReference>
<sequence>MLVFGDGCVIRYTGAYDDASGAGPKINDVATKKKVDLTIKNILKLGFVAGLLNGTGVLAGFMGGKDTDVVEGTVTSTPTGLEGEIVTGFVAGTVMMVGVSGGVIMGVDDTGFIL</sequence>
<feature type="transmembrane region" description="Helical" evidence="1">
    <location>
        <begin position="85"/>
        <end position="107"/>
    </location>
</feature>
<name>A0A4D6MQ93_VIGUN</name>
<evidence type="ECO:0000313" key="3">
    <source>
        <dbReference type="Proteomes" id="UP000501690"/>
    </source>
</evidence>
<accession>A0A4D6MQ93</accession>
<gene>
    <name evidence="2" type="ORF">DEO72_LG8g1220</name>
</gene>
<keyword evidence="1" id="KW-0812">Transmembrane</keyword>
<organism evidence="2 3">
    <name type="scientific">Vigna unguiculata</name>
    <name type="common">Cowpea</name>
    <dbReference type="NCBI Taxonomy" id="3917"/>
    <lineage>
        <taxon>Eukaryota</taxon>
        <taxon>Viridiplantae</taxon>
        <taxon>Streptophyta</taxon>
        <taxon>Embryophyta</taxon>
        <taxon>Tracheophyta</taxon>
        <taxon>Spermatophyta</taxon>
        <taxon>Magnoliopsida</taxon>
        <taxon>eudicotyledons</taxon>
        <taxon>Gunneridae</taxon>
        <taxon>Pentapetalae</taxon>
        <taxon>rosids</taxon>
        <taxon>fabids</taxon>
        <taxon>Fabales</taxon>
        <taxon>Fabaceae</taxon>
        <taxon>Papilionoideae</taxon>
        <taxon>50 kb inversion clade</taxon>
        <taxon>NPAAA clade</taxon>
        <taxon>indigoferoid/millettioid clade</taxon>
        <taxon>Phaseoleae</taxon>
        <taxon>Vigna</taxon>
    </lineage>
</organism>
<proteinExistence type="predicted"/>
<evidence type="ECO:0000313" key="2">
    <source>
        <dbReference type="EMBL" id="QCE03198.1"/>
    </source>
</evidence>
<protein>
    <submittedName>
        <fullName evidence="2">Uncharacterized protein</fullName>
    </submittedName>
</protein>
<keyword evidence="3" id="KW-1185">Reference proteome</keyword>
<evidence type="ECO:0000256" key="1">
    <source>
        <dbReference type="SAM" id="Phobius"/>
    </source>
</evidence>
<dbReference type="AlphaFoldDB" id="A0A4D6MQ93"/>
<keyword evidence="1" id="KW-0472">Membrane</keyword>
<dbReference type="EMBL" id="CP039352">
    <property type="protein sequence ID" value="QCE03198.1"/>
    <property type="molecule type" value="Genomic_DNA"/>
</dbReference>
<reference evidence="2 3" key="1">
    <citation type="submission" date="2019-04" db="EMBL/GenBank/DDBJ databases">
        <title>An improved genome assembly and genetic linkage map for asparagus bean, Vigna unguiculata ssp. sesquipedialis.</title>
        <authorList>
            <person name="Xia Q."/>
            <person name="Zhang R."/>
            <person name="Dong Y."/>
        </authorList>
    </citation>
    <scope>NUCLEOTIDE SEQUENCE [LARGE SCALE GENOMIC DNA]</scope>
    <source>
        <tissue evidence="2">Leaf</tissue>
    </source>
</reference>
<feature type="transmembrane region" description="Helical" evidence="1">
    <location>
        <begin position="42"/>
        <end position="62"/>
    </location>
</feature>
<keyword evidence="1" id="KW-1133">Transmembrane helix</keyword>